<dbReference type="AlphaFoldDB" id="R9PSN5"/>
<keyword evidence="2" id="KW-1185">Reference proteome</keyword>
<reference evidence="1" key="1">
    <citation type="journal article" date="2013" name="Genome Announc.">
        <title>Draft Genome Sequence of Agarivorans albus Strain MKT 106T, an Agarolytic Marine Bacterium.</title>
        <authorList>
            <person name="Yasuike M."/>
            <person name="Nakamura Y."/>
            <person name="Kai W."/>
            <person name="Fujiwara A."/>
            <person name="Fukui Y."/>
            <person name="Satomi M."/>
            <person name="Sano M."/>
        </authorList>
    </citation>
    <scope>NUCLEOTIDE SEQUENCE [LARGE SCALE GENOMIC DNA]</scope>
</reference>
<sequence length="48" mass="5424">MQQSCGALLSFCCELFPEKQLKLCSSPLNQVSTATCVFAQWYEMSIMK</sequence>
<gene>
    <name evidence="1" type="ORF">AALB_1251</name>
</gene>
<name>R9PSN5_AGAAL</name>
<evidence type="ECO:0000313" key="2">
    <source>
        <dbReference type="Proteomes" id="UP000014461"/>
    </source>
</evidence>
<proteinExistence type="predicted"/>
<protein>
    <submittedName>
        <fullName evidence="1">Uncharacterized protein</fullName>
    </submittedName>
</protein>
<dbReference type="STRING" id="1331007.AALB_1251"/>
<dbReference type="EMBL" id="BARX01000006">
    <property type="protein sequence ID" value="GAD01171.1"/>
    <property type="molecule type" value="Genomic_DNA"/>
</dbReference>
<comment type="caution">
    <text evidence="1">The sequence shown here is derived from an EMBL/GenBank/DDBJ whole genome shotgun (WGS) entry which is preliminary data.</text>
</comment>
<organism evidence="1 2">
    <name type="scientific">Agarivorans albus MKT 106</name>
    <dbReference type="NCBI Taxonomy" id="1331007"/>
    <lineage>
        <taxon>Bacteria</taxon>
        <taxon>Pseudomonadati</taxon>
        <taxon>Pseudomonadota</taxon>
        <taxon>Gammaproteobacteria</taxon>
        <taxon>Alteromonadales</taxon>
        <taxon>Alteromonadaceae</taxon>
        <taxon>Agarivorans</taxon>
    </lineage>
</organism>
<dbReference type="Proteomes" id="UP000014461">
    <property type="component" value="Unassembled WGS sequence"/>
</dbReference>
<accession>R9PSN5</accession>
<evidence type="ECO:0000313" key="1">
    <source>
        <dbReference type="EMBL" id="GAD01171.1"/>
    </source>
</evidence>